<feature type="transmembrane region" description="Helical" evidence="4">
    <location>
        <begin position="267"/>
        <end position="293"/>
    </location>
</feature>
<gene>
    <name evidence="5" type="ORF">PLANPX_5881</name>
</gene>
<dbReference type="EMBL" id="AP021861">
    <property type="protein sequence ID" value="BBO36269.1"/>
    <property type="molecule type" value="Genomic_DNA"/>
</dbReference>
<keyword evidence="4" id="KW-0472">Membrane</keyword>
<dbReference type="SUPFAM" id="SSF48452">
    <property type="entry name" value="TPR-like"/>
    <property type="match status" value="1"/>
</dbReference>
<dbReference type="Pfam" id="PF13432">
    <property type="entry name" value="TPR_16"/>
    <property type="match status" value="2"/>
</dbReference>
<organism evidence="5 6">
    <name type="scientific">Lacipirellula parvula</name>
    <dbReference type="NCBI Taxonomy" id="2650471"/>
    <lineage>
        <taxon>Bacteria</taxon>
        <taxon>Pseudomonadati</taxon>
        <taxon>Planctomycetota</taxon>
        <taxon>Planctomycetia</taxon>
        <taxon>Pirellulales</taxon>
        <taxon>Lacipirellulaceae</taxon>
        <taxon>Lacipirellula</taxon>
    </lineage>
</organism>
<evidence type="ECO:0000256" key="2">
    <source>
        <dbReference type="ARBA" id="ARBA00022803"/>
    </source>
</evidence>
<dbReference type="KEGG" id="lpav:PLANPX_5881"/>
<dbReference type="RefSeq" id="WP_172992335.1">
    <property type="nucleotide sequence ID" value="NZ_AP021861.1"/>
</dbReference>
<protein>
    <recommendedName>
        <fullName evidence="7">TPR domain protein</fullName>
    </recommendedName>
</protein>
<evidence type="ECO:0008006" key="7">
    <source>
        <dbReference type="Google" id="ProtNLM"/>
    </source>
</evidence>
<evidence type="ECO:0000256" key="4">
    <source>
        <dbReference type="SAM" id="Phobius"/>
    </source>
</evidence>
<sequence>MNHSLTRAAHLFQISRYADAETELRRALAEQPHDPQAHALLGLCLAKQERLPEAEAEVNQAITLAPDWDHAHYCRSAVLQERRRYAEAAEAAREAVRLDPASPDNYARLAITLYCQSQWQAALDAALEGLKYNGEHADCMNLRTMALTKLGRQREAIAAVDESLARDPDDSYAHANKAWALLHEGKPRPALEQFREALRLDPTNEYARQGMVEALKARNPIYRWMLAYFLWMARLDDRMRWGVILGGYFGSRMLRVVSERSPDLAPWILPIQILYLVFVLLTWFAMPLFNLLLRLNKFGRHALSRDQRVASNWFGGCVALSLASFVGWLVYGHDALLLGALLPMGVAMPIVTLFACDPGWPRQAMTLLAAAMCVAGAVGLYGVAIEQEWGFNALTVFAFGFIASPWVANALASVTVRR</sequence>
<dbReference type="PANTHER" id="PTHR44943:SF4">
    <property type="entry name" value="TPR REPEAT-CONTAINING PROTEIN MJ0798"/>
    <property type="match status" value="1"/>
</dbReference>
<feature type="transmembrane region" description="Helical" evidence="4">
    <location>
        <begin position="313"/>
        <end position="331"/>
    </location>
</feature>
<dbReference type="PROSITE" id="PS50005">
    <property type="entry name" value="TPR"/>
    <property type="match status" value="1"/>
</dbReference>
<dbReference type="SMART" id="SM00028">
    <property type="entry name" value="TPR"/>
    <property type="match status" value="6"/>
</dbReference>
<keyword evidence="1" id="KW-0677">Repeat</keyword>
<dbReference type="PANTHER" id="PTHR44943">
    <property type="entry name" value="CELLULOSE SYNTHASE OPERON PROTEIN C"/>
    <property type="match status" value="1"/>
</dbReference>
<keyword evidence="4" id="KW-0812">Transmembrane</keyword>
<proteinExistence type="predicted"/>
<dbReference type="Gene3D" id="1.25.40.10">
    <property type="entry name" value="Tetratricopeptide repeat domain"/>
    <property type="match status" value="2"/>
</dbReference>
<feature type="transmembrane region" description="Helical" evidence="4">
    <location>
        <begin position="391"/>
        <end position="412"/>
    </location>
</feature>
<evidence type="ECO:0000313" key="5">
    <source>
        <dbReference type="EMBL" id="BBO36269.1"/>
    </source>
</evidence>
<accession>A0A5K7XR28</accession>
<evidence type="ECO:0000256" key="3">
    <source>
        <dbReference type="PROSITE-ProRule" id="PRU00339"/>
    </source>
</evidence>
<dbReference type="InterPro" id="IPR019734">
    <property type="entry name" value="TPR_rpt"/>
</dbReference>
<keyword evidence="4" id="KW-1133">Transmembrane helix</keyword>
<name>A0A5K7XR28_9BACT</name>
<evidence type="ECO:0000313" key="6">
    <source>
        <dbReference type="Proteomes" id="UP000326837"/>
    </source>
</evidence>
<keyword evidence="2 3" id="KW-0802">TPR repeat</keyword>
<feature type="transmembrane region" description="Helical" evidence="4">
    <location>
        <begin position="337"/>
        <end position="355"/>
    </location>
</feature>
<dbReference type="InterPro" id="IPR051685">
    <property type="entry name" value="Ycf3/AcsC/BcsC/TPR_MFPF"/>
</dbReference>
<keyword evidence="6" id="KW-1185">Reference proteome</keyword>
<feature type="transmembrane region" description="Helical" evidence="4">
    <location>
        <begin position="367"/>
        <end position="385"/>
    </location>
</feature>
<reference evidence="6" key="1">
    <citation type="submission" date="2019-10" db="EMBL/GenBank/DDBJ databases">
        <title>Lacipirellula parvula gen. nov., sp. nov., representing a lineage of planctomycetes widespread in freshwater anoxic habitats, and description of the family Lacipirellulaceae.</title>
        <authorList>
            <person name="Dedysh S.N."/>
            <person name="Kulichevskaya I.S."/>
            <person name="Beletsky A.V."/>
            <person name="Rakitin A.L."/>
            <person name="Mardanov A.V."/>
            <person name="Ivanova A.A."/>
            <person name="Saltykova V.X."/>
            <person name="Rijpstra W.I.C."/>
            <person name="Sinninghe Damste J.S."/>
            <person name="Ravin N.V."/>
        </authorList>
    </citation>
    <scope>NUCLEOTIDE SEQUENCE [LARGE SCALE GENOMIC DNA]</scope>
    <source>
        <strain evidence="6">PX69</strain>
    </source>
</reference>
<dbReference type="Proteomes" id="UP000326837">
    <property type="component" value="Chromosome"/>
</dbReference>
<dbReference type="AlphaFoldDB" id="A0A5K7XR28"/>
<dbReference type="InterPro" id="IPR011990">
    <property type="entry name" value="TPR-like_helical_dom_sf"/>
</dbReference>
<evidence type="ECO:0000256" key="1">
    <source>
        <dbReference type="ARBA" id="ARBA00022737"/>
    </source>
</evidence>
<feature type="repeat" description="TPR" evidence="3">
    <location>
        <begin position="171"/>
        <end position="204"/>
    </location>
</feature>